<feature type="non-terminal residue" evidence="2">
    <location>
        <position position="1"/>
    </location>
</feature>
<name>A0ABS7BY49_9BACL</name>
<dbReference type="PANTHER" id="PTHR33307">
    <property type="entry name" value="ALPHA-RHAMNOSIDASE (EUROFUNG)"/>
    <property type="match status" value="1"/>
</dbReference>
<protein>
    <submittedName>
        <fullName evidence="2">Alpha-L-rhamnosidase</fullName>
    </submittedName>
</protein>
<dbReference type="InterPro" id="IPR008928">
    <property type="entry name" value="6-hairpin_glycosidase_sf"/>
</dbReference>
<organism evidence="2 3">
    <name type="scientific">Paenibacillus sepulcri</name>
    <dbReference type="NCBI Taxonomy" id="359917"/>
    <lineage>
        <taxon>Bacteria</taxon>
        <taxon>Bacillati</taxon>
        <taxon>Bacillota</taxon>
        <taxon>Bacilli</taxon>
        <taxon>Bacillales</taxon>
        <taxon>Paenibacillaceae</taxon>
        <taxon>Paenibacillus</taxon>
    </lineage>
</organism>
<dbReference type="Pfam" id="PF17390">
    <property type="entry name" value="Bac_rhamnosid_C"/>
    <property type="match status" value="1"/>
</dbReference>
<evidence type="ECO:0000313" key="3">
    <source>
        <dbReference type="Proteomes" id="UP001519887"/>
    </source>
</evidence>
<gene>
    <name evidence="2" type="ORF">K0U00_05960</name>
</gene>
<dbReference type="Proteomes" id="UP001519887">
    <property type="component" value="Unassembled WGS sequence"/>
</dbReference>
<proteinExistence type="predicted"/>
<comment type="caution">
    <text evidence="2">The sequence shown here is derived from an EMBL/GenBank/DDBJ whole genome shotgun (WGS) entry which is preliminary data.</text>
</comment>
<dbReference type="InterPro" id="IPR035398">
    <property type="entry name" value="Bac_rhamnosid_C"/>
</dbReference>
<accession>A0ABS7BY49</accession>
<sequence>MWEGWEDIESHSHAWNGYPARLLQEYVAGIQPAEPGFARVRIKPYLAPGLTYAEASVPTIRGKVRVRWERLNKGIRLIADIPPAMTAEIEWDAEADGGLDSIRESEGMVWEEGRFTAGVPGILSCDKRGEQMMLKVDSGQYEFIIE</sequence>
<evidence type="ECO:0000313" key="2">
    <source>
        <dbReference type="EMBL" id="MBW7453582.1"/>
    </source>
</evidence>
<dbReference type="InterPro" id="IPR016007">
    <property type="entry name" value="Alpha_rhamnosid"/>
</dbReference>
<reference evidence="2 3" key="1">
    <citation type="submission" date="2021-07" db="EMBL/GenBank/DDBJ databases">
        <title>Paenibacillus radiodurans sp. nov., isolated from the southeastern edge of Tengger Desert.</title>
        <authorList>
            <person name="Zhang G."/>
        </authorList>
    </citation>
    <scope>NUCLEOTIDE SEQUENCE [LARGE SCALE GENOMIC DNA]</scope>
    <source>
        <strain evidence="2 3">CCM 7311</strain>
    </source>
</reference>
<keyword evidence="3" id="KW-1185">Reference proteome</keyword>
<evidence type="ECO:0000259" key="1">
    <source>
        <dbReference type="Pfam" id="PF17390"/>
    </source>
</evidence>
<dbReference type="PANTHER" id="PTHR33307:SF6">
    <property type="entry name" value="ALPHA-RHAMNOSIDASE (EUROFUNG)-RELATED"/>
    <property type="match status" value="1"/>
</dbReference>
<dbReference type="Gene3D" id="2.60.420.10">
    <property type="entry name" value="Maltose phosphorylase, domain 3"/>
    <property type="match status" value="1"/>
</dbReference>
<dbReference type="SUPFAM" id="SSF48208">
    <property type="entry name" value="Six-hairpin glycosidases"/>
    <property type="match status" value="1"/>
</dbReference>
<feature type="domain" description="Alpha-L-rhamnosidase C-terminal" evidence="1">
    <location>
        <begin position="29"/>
        <end position="89"/>
    </location>
</feature>
<dbReference type="EMBL" id="JAHZIK010000092">
    <property type="protein sequence ID" value="MBW7453582.1"/>
    <property type="molecule type" value="Genomic_DNA"/>
</dbReference>